<gene>
    <name evidence="3" type="ORF">Vretifemale_10339</name>
    <name evidence="4" type="ORF">Vretimale_1155</name>
</gene>
<reference evidence="4" key="1">
    <citation type="journal article" date="2021" name="Proc. Natl. Acad. Sci. U.S.A.">
        <title>Three genomes in the algal genus Volvox reveal the fate of a haploid sex-determining region after a transition to homothallism.</title>
        <authorList>
            <person name="Yamamoto K."/>
            <person name="Hamaji T."/>
            <person name="Kawai-Toyooka H."/>
            <person name="Matsuzaki R."/>
            <person name="Takahashi F."/>
            <person name="Nishimura Y."/>
            <person name="Kawachi M."/>
            <person name="Noguchi H."/>
            <person name="Minakuchi Y."/>
            <person name="Umen J.G."/>
            <person name="Toyoda A."/>
            <person name="Nozaki H."/>
        </authorList>
    </citation>
    <scope>NUCLEOTIDE SEQUENCE</scope>
    <source>
        <strain evidence="4">NIES-3785</strain>
        <strain evidence="3">NIES-3786</strain>
    </source>
</reference>
<evidence type="ECO:0000313" key="4">
    <source>
        <dbReference type="EMBL" id="GIL95041.1"/>
    </source>
</evidence>
<feature type="signal peptide" evidence="2">
    <location>
        <begin position="1"/>
        <end position="24"/>
    </location>
</feature>
<proteinExistence type="predicted"/>
<evidence type="ECO:0000313" key="5">
    <source>
        <dbReference type="Proteomes" id="UP000722791"/>
    </source>
</evidence>
<dbReference type="EMBL" id="BNCP01000021">
    <property type="protein sequence ID" value="GIL81300.1"/>
    <property type="molecule type" value="Genomic_DNA"/>
</dbReference>
<dbReference type="Proteomes" id="UP000722791">
    <property type="component" value="Unassembled WGS sequence"/>
</dbReference>
<comment type="caution">
    <text evidence="4">The sequence shown here is derived from an EMBL/GenBank/DDBJ whole genome shotgun (WGS) entry which is preliminary data.</text>
</comment>
<feature type="region of interest" description="Disordered" evidence="1">
    <location>
        <begin position="165"/>
        <end position="240"/>
    </location>
</feature>
<keyword evidence="2" id="KW-0732">Signal</keyword>
<dbReference type="Proteomes" id="UP000747110">
    <property type="component" value="Unassembled WGS sequence"/>
</dbReference>
<dbReference type="PRINTS" id="PR01217">
    <property type="entry name" value="PRICHEXTENSN"/>
</dbReference>
<evidence type="ECO:0000313" key="3">
    <source>
        <dbReference type="EMBL" id="GIL81300.1"/>
    </source>
</evidence>
<evidence type="ECO:0000256" key="1">
    <source>
        <dbReference type="SAM" id="MobiDB-lite"/>
    </source>
</evidence>
<protein>
    <recommendedName>
        <fullName evidence="7">Apple domain-containing protein</fullName>
    </recommendedName>
</protein>
<organism evidence="4 5">
    <name type="scientific">Volvox reticuliferus</name>
    <dbReference type="NCBI Taxonomy" id="1737510"/>
    <lineage>
        <taxon>Eukaryota</taxon>
        <taxon>Viridiplantae</taxon>
        <taxon>Chlorophyta</taxon>
        <taxon>core chlorophytes</taxon>
        <taxon>Chlorophyceae</taxon>
        <taxon>CS clade</taxon>
        <taxon>Chlamydomonadales</taxon>
        <taxon>Volvocaceae</taxon>
        <taxon>Volvox</taxon>
    </lineage>
</organism>
<accession>A0A8J4DA15</accession>
<dbReference type="EMBL" id="BNCQ01000002">
    <property type="protein sequence ID" value="GIL95041.1"/>
    <property type="molecule type" value="Genomic_DNA"/>
</dbReference>
<evidence type="ECO:0000313" key="6">
    <source>
        <dbReference type="Proteomes" id="UP000747110"/>
    </source>
</evidence>
<sequence length="319" mass="33800">MVSVRLLLAGLQAALLAFASTTHCLNIDIFKGDATAAAARSQLRAKSRNLAQVDTVCYEGCLVPPVNDPNATPLPQLLFQDTSPAALEKCYNAALQLGFSFFAISNITACYGGNISVVGWAVGDSCPLECMAGGSPPNICGGLARASVFSMGACLRLDVPCEPSIDPPPPSPSAPPSPPPRKPPSPPRPPASPSPPLRPPESPELPSSPPRPPAPPLQPDAPEPSDISPSYTSPPPPPPPLPGLICREGVSIYGIELEKLKLNPRKSSEENFAICRSYCVADSLCSGFYYKTTQWCYLVSEIFGYKHYGTSFRACKVTH</sequence>
<feature type="compositionally biased region" description="Pro residues" evidence="1">
    <location>
        <begin position="165"/>
        <end position="222"/>
    </location>
</feature>
<dbReference type="OrthoDB" id="5985073at2759"/>
<feature type="chain" id="PRO_5036271622" description="Apple domain-containing protein" evidence="2">
    <location>
        <begin position="25"/>
        <end position="319"/>
    </location>
</feature>
<evidence type="ECO:0008006" key="7">
    <source>
        <dbReference type="Google" id="ProtNLM"/>
    </source>
</evidence>
<name>A0A8J4DA15_9CHLO</name>
<dbReference type="AlphaFoldDB" id="A0A8J4DA15"/>
<keyword evidence="6" id="KW-1185">Reference proteome</keyword>
<evidence type="ECO:0000256" key="2">
    <source>
        <dbReference type="SAM" id="SignalP"/>
    </source>
</evidence>